<accession>A0A9X2S9N3</accession>
<feature type="region of interest" description="Disordered" evidence="1">
    <location>
        <begin position="30"/>
        <end position="54"/>
    </location>
</feature>
<dbReference type="PROSITE" id="PS51257">
    <property type="entry name" value="PROKAR_LIPOPROTEIN"/>
    <property type="match status" value="1"/>
</dbReference>
<gene>
    <name evidence="3" type="ORF">NQZ67_15365</name>
</gene>
<organism evidence="3 4">
    <name type="scientific">Paenibacillus soyae</name>
    <dbReference type="NCBI Taxonomy" id="2969249"/>
    <lineage>
        <taxon>Bacteria</taxon>
        <taxon>Bacillati</taxon>
        <taxon>Bacillota</taxon>
        <taxon>Bacilli</taxon>
        <taxon>Bacillales</taxon>
        <taxon>Paenibacillaceae</taxon>
        <taxon>Paenibacillus</taxon>
    </lineage>
</organism>
<evidence type="ECO:0000313" key="3">
    <source>
        <dbReference type="EMBL" id="MCR2805265.1"/>
    </source>
</evidence>
<dbReference type="EMBL" id="JANIPJ010000010">
    <property type="protein sequence ID" value="MCR2805265.1"/>
    <property type="molecule type" value="Genomic_DNA"/>
</dbReference>
<dbReference type="AlphaFoldDB" id="A0A9X2S9N3"/>
<reference evidence="3" key="1">
    <citation type="submission" date="2022-08" db="EMBL/GenBank/DDBJ databases">
        <title>The genomic sequence of strain Paenibacillus sp. SCIV0701.</title>
        <authorList>
            <person name="Zhao H."/>
        </authorList>
    </citation>
    <scope>NUCLEOTIDE SEQUENCE</scope>
    <source>
        <strain evidence="3">SCIV0701</strain>
    </source>
</reference>
<feature type="compositionally biased region" description="Polar residues" evidence="1">
    <location>
        <begin position="30"/>
        <end position="49"/>
    </location>
</feature>
<sequence>MGKQFRNKSILLLAIIMVFSVMAAACSGNEGSNKGNNASDANASGTNAAANKESEAPAGATELSLWTPLNPNASAIVKSLSDVLMVQEWEKKTNVKFSFEHPTGAGADVVQQFGVMVASNDLPDIIVWGTNNIQGGPSKLFQDGTIIKLNELIDEHAPNLKKILDENPDVARQVKADNGDIYVFPHLRVGEYGKYKTFAGQVIRQDWLDELGLQQPETIDEWENVLRTIKEKKGIAPYTSEKGTLLGTKSSYDFMGAYGLGKEFYLNGSSVVYSPLQPEFKTYLAKMQQWYKEGLIDPDYATNDGKAKDAKMSSGKAAASFGYIGGSIGTWLPALQQSEPNAMLSAVQYPVLNKGDEPRFTETSWAYANQGAMLTSANENPAETIKALDYLLSEEGHMLKNFGVEGTTYTLADNQPVYTDLILKNPDGLPIGQAMAKYFIANYAFVGTDDDRYNEQYYALDTQKEAAKKYAEFADNAATVLIPPVSLTPEEADEFGKIMTDINTYRDEIVTQIIMGSASVDDIDGAVEQFKKMGIERAIEIQQAAYDRFNKR</sequence>
<evidence type="ECO:0000256" key="1">
    <source>
        <dbReference type="SAM" id="MobiDB-lite"/>
    </source>
</evidence>
<proteinExistence type="predicted"/>
<evidence type="ECO:0000313" key="4">
    <source>
        <dbReference type="Proteomes" id="UP001141950"/>
    </source>
</evidence>
<dbReference type="Proteomes" id="UP001141950">
    <property type="component" value="Unassembled WGS sequence"/>
</dbReference>
<keyword evidence="2" id="KW-0732">Signal</keyword>
<evidence type="ECO:0000256" key="2">
    <source>
        <dbReference type="SAM" id="SignalP"/>
    </source>
</evidence>
<dbReference type="SUPFAM" id="SSF53850">
    <property type="entry name" value="Periplasmic binding protein-like II"/>
    <property type="match status" value="1"/>
</dbReference>
<protein>
    <submittedName>
        <fullName evidence="3">Extracellular solute-binding protein</fullName>
    </submittedName>
</protein>
<comment type="caution">
    <text evidence="3">The sequence shown here is derived from an EMBL/GenBank/DDBJ whole genome shotgun (WGS) entry which is preliminary data.</text>
</comment>
<dbReference type="RefSeq" id="WP_257447381.1">
    <property type="nucleotide sequence ID" value="NZ_JANIPJ010000010.1"/>
</dbReference>
<dbReference type="Gene3D" id="3.40.190.10">
    <property type="entry name" value="Periplasmic binding protein-like II"/>
    <property type="match status" value="2"/>
</dbReference>
<feature type="signal peptide" evidence="2">
    <location>
        <begin position="1"/>
        <end position="23"/>
    </location>
</feature>
<keyword evidence="4" id="KW-1185">Reference proteome</keyword>
<name>A0A9X2S9N3_9BACL</name>
<feature type="chain" id="PRO_5040797428" evidence="2">
    <location>
        <begin position="24"/>
        <end position="552"/>
    </location>
</feature>